<dbReference type="RefSeq" id="XP_038737459.1">
    <property type="nucleotide sequence ID" value="XM_038871558.1"/>
</dbReference>
<dbReference type="GeneID" id="62144637"/>
<comment type="caution">
    <text evidence="2">The sequence shown here is derived from an EMBL/GenBank/DDBJ whole genome shotgun (WGS) entry which is preliminary data.</text>
</comment>
<evidence type="ECO:0000256" key="1">
    <source>
        <dbReference type="SAM" id="MobiDB-lite"/>
    </source>
</evidence>
<keyword evidence="3" id="KW-1185">Reference proteome</keyword>
<sequence>MAGASPPPIPPIPLPGPPAGTLINGAPASRITASMNTLALLSILRNTTLRPNRNLLVGPRRIINEEAWLATQVGTLQARPCTNCRKGNGPFTDCVVADGHFKEACTNCYYGGQGSRCSLRHEHQNAVAHLQAEAEDAPDIPGMAPANNFGGQLGDLAGVAIGIAQQGIGAIIIPAQGVPPAANVPSGGGTGGPKRIAPLLVGPVGIGLAGAAAGAAALIVAPQGAGVFGGTNASRTRAARGLSDAELEAHRIRLRDELARASAELDAVRREQINREALGNEHEEEEEEDDEDEDEDEEEEEEEEEGEEEENEDEDDDEEEEVAAPPAKKPKHGKKIKK</sequence>
<reference evidence="2 3" key="1">
    <citation type="journal article" date="2020" name="Genome Biol. Evol.">
        <title>Comparative genomics of Sclerotiniaceae.</title>
        <authorList>
            <person name="Valero Jimenez C.A."/>
            <person name="Steentjes M."/>
            <person name="Scholten O.E."/>
            <person name="Van Kan J.A.L."/>
        </authorList>
    </citation>
    <scope>NUCLEOTIDE SEQUENCE [LARGE SCALE GENOMIC DNA]</scope>
    <source>
        <strain evidence="2 3">MUCL 94</strain>
    </source>
</reference>
<protein>
    <submittedName>
        <fullName evidence="2">Uncharacterized protein</fullName>
    </submittedName>
</protein>
<name>A0A9P5M9G4_9HELO</name>
<dbReference type="Pfam" id="PF12511">
    <property type="entry name" value="DUF3716"/>
    <property type="match status" value="1"/>
</dbReference>
<dbReference type="AlphaFoldDB" id="A0A9P5M9G4"/>
<accession>A0A9P5M9G4</accession>
<evidence type="ECO:0000313" key="3">
    <source>
        <dbReference type="Proteomes" id="UP000710849"/>
    </source>
</evidence>
<dbReference type="InterPro" id="IPR022190">
    <property type="entry name" value="DUF3716"/>
</dbReference>
<organism evidence="2 3">
    <name type="scientific">Botrytis byssoidea</name>
    <dbReference type="NCBI Taxonomy" id="139641"/>
    <lineage>
        <taxon>Eukaryota</taxon>
        <taxon>Fungi</taxon>
        <taxon>Dikarya</taxon>
        <taxon>Ascomycota</taxon>
        <taxon>Pezizomycotina</taxon>
        <taxon>Leotiomycetes</taxon>
        <taxon>Helotiales</taxon>
        <taxon>Sclerotiniaceae</taxon>
        <taxon>Botrytis</taxon>
    </lineage>
</organism>
<proteinExistence type="predicted"/>
<feature type="compositionally biased region" description="Acidic residues" evidence="1">
    <location>
        <begin position="282"/>
        <end position="322"/>
    </location>
</feature>
<dbReference type="Proteomes" id="UP000710849">
    <property type="component" value="Unassembled WGS sequence"/>
</dbReference>
<dbReference type="EMBL" id="RCSW01000002">
    <property type="protein sequence ID" value="KAF7953649.1"/>
    <property type="molecule type" value="Genomic_DNA"/>
</dbReference>
<dbReference type="PANTHER" id="PTHR35711:SF1">
    <property type="entry name" value="ECTODERMAL, ISOFORM F"/>
    <property type="match status" value="1"/>
</dbReference>
<dbReference type="PANTHER" id="PTHR35711">
    <property type="entry name" value="EXPRESSED PROTEIN"/>
    <property type="match status" value="1"/>
</dbReference>
<feature type="compositionally biased region" description="Basic residues" evidence="1">
    <location>
        <begin position="328"/>
        <end position="338"/>
    </location>
</feature>
<gene>
    <name evidence="2" type="ORF">EAE97_001048</name>
</gene>
<evidence type="ECO:0000313" key="2">
    <source>
        <dbReference type="EMBL" id="KAF7953649.1"/>
    </source>
</evidence>
<feature type="region of interest" description="Disordered" evidence="1">
    <location>
        <begin position="273"/>
        <end position="338"/>
    </location>
</feature>